<dbReference type="RefSeq" id="XP_022508227.1">
    <property type="nucleotide sequence ID" value="XM_022659450.1"/>
</dbReference>
<accession>A0A177EW66</accession>
<evidence type="ECO:0000313" key="1">
    <source>
        <dbReference type="EMBL" id="OAG36275.1"/>
    </source>
</evidence>
<sequence length="128" mass="14632">MSKVLEQSQDEPPTIPTPFIDGSLILFEWPFHFAGAAGLSILVNDVLRFQQFFDDERAIRFVWNRTSHTPTLSFYFRVGRIMEDPYRGSTLSGFTSKAGVWRQDGTCMVELIKVEPKSKLGSLIPFRN</sequence>
<dbReference type="AlphaFoldDB" id="A0A177EW66"/>
<dbReference type="EMBL" id="LVKK01000095">
    <property type="protein sequence ID" value="OAG36275.1"/>
    <property type="molecule type" value="Genomic_DNA"/>
</dbReference>
<gene>
    <name evidence="1" type="ORF">AYO21_09517</name>
</gene>
<protein>
    <submittedName>
        <fullName evidence="1">Uncharacterized protein</fullName>
    </submittedName>
</protein>
<dbReference type="OrthoDB" id="441660at2759"/>
<keyword evidence="2" id="KW-1185">Reference proteome</keyword>
<name>A0A177EW66_9EURO</name>
<dbReference type="GeneID" id="34604650"/>
<evidence type="ECO:0000313" key="2">
    <source>
        <dbReference type="Proteomes" id="UP000077002"/>
    </source>
</evidence>
<reference evidence="1 2" key="1">
    <citation type="submission" date="2016-03" db="EMBL/GenBank/DDBJ databases">
        <title>Draft genome sequence of the Fonsecaea monophora CBS 269.37.</title>
        <authorList>
            <person name="Bombassaro A."/>
            <person name="Vinicius W.A."/>
            <person name="De Hoog S."/>
            <person name="Sun J."/>
            <person name="Souza E.M."/>
            <person name="Raittz R.T."/>
            <person name="Costa F."/>
            <person name="Leao A.C."/>
            <person name="Tadra-Sfeir M.Z."/>
            <person name="Baura V."/>
            <person name="Balsanelli E."/>
            <person name="Pedrosa F.O."/>
            <person name="Moreno L.F."/>
            <person name="Steffens M.B."/>
            <person name="Xi L."/>
            <person name="Bocca A.L."/>
            <person name="Felipe M.S."/>
            <person name="Teixeira M."/>
            <person name="Telles Filho F.Q."/>
            <person name="Azevedo C.M."/>
            <person name="Gomes R."/>
            <person name="Vicente V.A."/>
        </authorList>
    </citation>
    <scope>NUCLEOTIDE SEQUENCE [LARGE SCALE GENOMIC DNA]</scope>
    <source>
        <strain evidence="1 2">CBS 269.37</strain>
    </source>
</reference>
<dbReference type="Proteomes" id="UP000077002">
    <property type="component" value="Unassembled WGS sequence"/>
</dbReference>
<organism evidence="1 2">
    <name type="scientific">Fonsecaea monophora</name>
    <dbReference type="NCBI Taxonomy" id="254056"/>
    <lineage>
        <taxon>Eukaryota</taxon>
        <taxon>Fungi</taxon>
        <taxon>Dikarya</taxon>
        <taxon>Ascomycota</taxon>
        <taxon>Pezizomycotina</taxon>
        <taxon>Eurotiomycetes</taxon>
        <taxon>Chaetothyriomycetidae</taxon>
        <taxon>Chaetothyriales</taxon>
        <taxon>Herpotrichiellaceae</taxon>
        <taxon>Fonsecaea</taxon>
    </lineage>
</organism>
<proteinExistence type="predicted"/>
<comment type="caution">
    <text evidence="1">The sequence shown here is derived from an EMBL/GenBank/DDBJ whole genome shotgun (WGS) entry which is preliminary data.</text>
</comment>